<evidence type="ECO:0000313" key="2">
    <source>
        <dbReference type="Proteomes" id="UP000241426"/>
    </source>
</evidence>
<dbReference type="AlphaFoldDB" id="A0A0B7JIV3"/>
<evidence type="ECO:0000313" key="1">
    <source>
        <dbReference type="EMBL" id="PSV00121.1"/>
    </source>
</evidence>
<proteinExistence type="predicted"/>
<comment type="caution">
    <text evidence="1">The sequence shown here is derived from an EMBL/GenBank/DDBJ whole genome shotgun (WGS) entry which is preliminary data.</text>
</comment>
<accession>A0A0B7JIV3</accession>
<dbReference type="RefSeq" id="WP_036791010.1">
    <property type="nucleotide sequence ID" value="NZ_JAUZMX010000002.1"/>
</dbReference>
<protein>
    <submittedName>
        <fullName evidence="1">Uncharacterized protein</fullName>
    </submittedName>
</protein>
<dbReference type="eggNOG" id="ENOG502ZV7E">
    <property type="taxonomic scope" value="Bacteria"/>
</dbReference>
<organism evidence="1 2">
    <name type="scientific">Photobacterium kishitanii</name>
    <dbReference type="NCBI Taxonomy" id="318456"/>
    <lineage>
        <taxon>Bacteria</taxon>
        <taxon>Pseudomonadati</taxon>
        <taxon>Pseudomonadota</taxon>
        <taxon>Gammaproteobacteria</taxon>
        <taxon>Vibrionales</taxon>
        <taxon>Vibrionaceae</taxon>
        <taxon>Photobacterium</taxon>
    </lineage>
</organism>
<sequence length="82" mass="9511">MFYVSQHQLLNLQQNVNEVAVFEVGLPNNMVLHSTFVYIKEGYFQCLWEADHIDNIQQYIDTTVGDECQSDYYSIDPMTAIA</sequence>
<dbReference type="GeneID" id="29945877"/>
<dbReference type="Proteomes" id="UP000241426">
    <property type="component" value="Unassembled WGS sequence"/>
</dbReference>
<reference evidence="1 2" key="1">
    <citation type="submission" date="2018-01" db="EMBL/GenBank/DDBJ databases">
        <title>Whole genome sequencing of Histamine producing bacteria.</title>
        <authorList>
            <person name="Butler K."/>
        </authorList>
    </citation>
    <scope>NUCLEOTIDE SEQUENCE [LARGE SCALE GENOMIC DNA]</scope>
    <source>
        <strain evidence="1 2">FS-7.2</strain>
    </source>
</reference>
<dbReference type="EMBL" id="PYNF01000004">
    <property type="protein sequence ID" value="PSV00121.1"/>
    <property type="molecule type" value="Genomic_DNA"/>
</dbReference>
<accession>A0A2T3KKS6</accession>
<gene>
    <name evidence="1" type="ORF">C9J27_07770</name>
</gene>
<name>A0A0B7JIV3_9GAMM</name>